<comment type="caution">
    <text evidence="2">The sequence shown here is derived from an EMBL/GenBank/DDBJ whole genome shotgun (WGS) entry which is preliminary data.</text>
</comment>
<name>A0A645ESK5_9ZZZZ</name>
<evidence type="ECO:0000313" key="2">
    <source>
        <dbReference type="EMBL" id="MPN04995.1"/>
    </source>
</evidence>
<sequence>MQPGTGKTVGKPQPQPGRHRQDAERRHELVELDRHQQQTFALGNAVGRHHRQIDVDARQVEQAGEPGNHHPDVQGLHDEHAFLLESASAMPASTVG</sequence>
<feature type="region of interest" description="Disordered" evidence="1">
    <location>
        <begin position="1"/>
        <end position="26"/>
    </location>
</feature>
<accession>A0A645ESK5</accession>
<protein>
    <submittedName>
        <fullName evidence="2">Uncharacterized protein</fullName>
    </submittedName>
</protein>
<evidence type="ECO:0000256" key="1">
    <source>
        <dbReference type="SAM" id="MobiDB-lite"/>
    </source>
</evidence>
<dbReference type="AlphaFoldDB" id="A0A645ESK5"/>
<dbReference type="EMBL" id="VSSQ01050907">
    <property type="protein sequence ID" value="MPN04995.1"/>
    <property type="molecule type" value="Genomic_DNA"/>
</dbReference>
<gene>
    <name evidence="2" type="ORF">SDC9_152244</name>
</gene>
<reference evidence="2" key="1">
    <citation type="submission" date="2019-08" db="EMBL/GenBank/DDBJ databases">
        <authorList>
            <person name="Kucharzyk K."/>
            <person name="Murdoch R.W."/>
            <person name="Higgins S."/>
            <person name="Loffler F."/>
        </authorList>
    </citation>
    <scope>NUCLEOTIDE SEQUENCE</scope>
</reference>
<organism evidence="2">
    <name type="scientific">bioreactor metagenome</name>
    <dbReference type="NCBI Taxonomy" id="1076179"/>
    <lineage>
        <taxon>unclassified sequences</taxon>
        <taxon>metagenomes</taxon>
        <taxon>ecological metagenomes</taxon>
    </lineage>
</organism>
<proteinExistence type="predicted"/>